<organism evidence="3 4">
    <name type="scientific">Sphagnum troendelagicum</name>
    <dbReference type="NCBI Taxonomy" id="128251"/>
    <lineage>
        <taxon>Eukaryota</taxon>
        <taxon>Viridiplantae</taxon>
        <taxon>Streptophyta</taxon>
        <taxon>Embryophyta</taxon>
        <taxon>Bryophyta</taxon>
        <taxon>Sphagnophytina</taxon>
        <taxon>Sphagnopsida</taxon>
        <taxon>Sphagnales</taxon>
        <taxon>Sphagnaceae</taxon>
        <taxon>Sphagnum</taxon>
    </lineage>
</organism>
<dbReference type="InterPro" id="IPR005366">
    <property type="entry name" value="EMC8/9"/>
</dbReference>
<dbReference type="Pfam" id="PF03665">
    <property type="entry name" value="UPF0172"/>
    <property type="match status" value="1"/>
</dbReference>
<dbReference type="Proteomes" id="UP001497512">
    <property type="component" value="Chromosome 7"/>
</dbReference>
<reference evidence="3" key="1">
    <citation type="submission" date="2024-02" db="EMBL/GenBank/DDBJ databases">
        <authorList>
            <consortium name="ELIXIR-Norway"/>
            <consortium name="Elixir Norway"/>
        </authorList>
    </citation>
    <scope>NUCLEOTIDE SEQUENCE</scope>
</reference>
<dbReference type="PROSITE" id="PS50249">
    <property type="entry name" value="MPN"/>
    <property type="match status" value="1"/>
</dbReference>
<dbReference type="EMBL" id="OZ019899">
    <property type="protein sequence ID" value="CAK9231581.1"/>
    <property type="molecule type" value="Genomic_DNA"/>
</dbReference>
<dbReference type="PANTHER" id="PTHR12941">
    <property type="entry name" value="ER MEMBRANE PROTEIN COMPLEX"/>
    <property type="match status" value="1"/>
</dbReference>
<evidence type="ECO:0000256" key="1">
    <source>
        <dbReference type="ARBA" id="ARBA00007461"/>
    </source>
</evidence>
<dbReference type="InterPro" id="IPR037518">
    <property type="entry name" value="MPN"/>
</dbReference>
<keyword evidence="4" id="KW-1185">Reference proteome</keyword>
<accession>A0ABP0UXB5</accession>
<dbReference type="PANTHER" id="PTHR12941:SF10">
    <property type="entry name" value="ER MEMBRANE PROTEIN COMPLEX SUBUNIT 8_9 HOMOLOG"/>
    <property type="match status" value="1"/>
</dbReference>
<name>A0ABP0UXB5_9BRYO</name>
<proteinExistence type="inferred from homology"/>
<feature type="domain" description="MPN" evidence="2">
    <location>
        <begin position="7"/>
        <end position="166"/>
    </location>
</feature>
<protein>
    <recommendedName>
        <fullName evidence="2">MPN domain-containing protein</fullName>
    </recommendedName>
</protein>
<evidence type="ECO:0000259" key="2">
    <source>
        <dbReference type="PROSITE" id="PS50249"/>
    </source>
</evidence>
<gene>
    <name evidence="3" type="ORF">CSSPTR1EN2_LOCUS20760</name>
</gene>
<evidence type="ECO:0000313" key="3">
    <source>
        <dbReference type="EMBL" id="CAK9231581.1"/>
    </source>
</evidence>
<dbReference type="CDD" id="cd08060">
    <property type="entry name" value="MPN_UPF0172"/>
    <property type="match status" value="1"/>
</dbReference>
<sequence length="230" mass="24670">MVGSTKYEIAQTAYVKLVLHALKHKTSAVNGVLIGRVIGAAAAGTEAGTAGAASSGGKESGGGNVTIEILDSVPFFHSHLGILPMLELALIQVDEYFASLKSGLSIVGYYHANECFDDYELSSIARKIGDHIARYCPQAGILLLDNRQLGALSKGGTKKPVVQLYVREAVRGWRQSGPGGVQSADLVLKEATANSILTDYISEHREQLVVDFDEHLDDISKDWLNANLFN</sequence>
<evidence type="ECO:0000313" key="4">
    <source>
        <dbReference type="Proteomes" id="UP001497512"/>
    </source>
</evidence>
<comment type="similarity">
    <text evidence="1">Belongs to the EMC8/EMC9 family.</text>
</comment>